<dbReference type="EMBL" id="HBFQ01050464">
    <property type="protein sequence ID" value="CAD8861635.1"/>
    <property type="molecule type" value="Transcribed_RNA"/>
</dbReference>
<dbReference type="GO" id="GO:0006979">
    <property type="term" value="P:response to oxidative stress"/>
    <property type="evidence" value="ECO:0007669"/>
    <property type="project" value="InterPro"/>
</dbReference>
<dbReference type="GO" id="GO:0046872">
    <property type="term" value="F:metal ion binding"/>
    <property type="evidence" value="ECO:0007669"/>
    <property type="project" value="UniProtKB-KW"/>
</dbReference>
<evidence type="ECO:0000256" key="1">
    <source>
        <dbReference type="ARBA" id="ARBA00001947"/>
    </source>
</evidence>
<dbReference type="GO" id="GO:0030091">
    <property type="term" value="P:protein repair"/>
    <property type="evidence" value="ECO:0007669"/>
    <property type="project" value="InterPro"/>
</dbReference>
<evidence type="ECO:0000259" key="6">
    <source>
        <dbReference type="PROSITE" id="PS51790"/>
    </source>
</evidence>
<dbReference type="AlphaFoldDB" id="A0A7S1AQ48"/>
<proteinExistence type="inferred from homology"/>
<keyword evidence="5" id="KW-0560">Oxidoreductase</keyword>
<feature type="domain" description="MsrB" evidence="6">
    <location>
        <begin position="18"/>
        <end position="129"/>
    </location>
</feature>
<dbReference type="Gene3D" id="2.170.150.20">
    <property type="entry name" value="Peptide methionine sulfoxide reductase"/>
    <property type="match status" value="1"/>
</dbReference>
<reference evidence="7" key="1">
    <citation type="submission" date="2021-01" db="EMBL/GenBank/DDBJ databases">
        <authorList>
            <person name="Corre E."/>
            <person name="Pelletier E."/>
            <person name="Niang G."/>
            <person name="Scheremetjew M."/>
            <person name="Finn R."/>
            <person name="Kale V."/>
            <person name="Holt S."/>
            <person name="Cochrane G."/>
            <person name="Meng A."/>
            <person name="Brown T."/>
            <person name="Cohen L."/>
        </authorList>
    </citation>
    <scope>NUCLEOTIDE SEQUENCE</scope>
</reference>
<dbReference type="Pfam" id="PF01641">
    <property type="entry name" value="SelR"/>
    <property type="match status" value="1"/>
</dbReference>
<evidence type="ECO:0000256" key="3">
    <source>
        <dbReference type="ARBA" id="ARBA00022723"/>
    </source>
</evidence>
<dbReference type="GO" id="GO:0033743">
    <property type="term" value="F:peptide-methionine (R)-S-oxide reductase activity"/>
    <property type="evidence" value="ECO:0007669"/>
    <property type="project" value="InterPro"/>
</dbReference>
<dbReference type="PROSITE" id="PS51790">
    <property type="entry name" value="MSRB"/>
    <property type="match status" value="1"/>
</dbReference>
<dbReference type="SUPFAM" id="SSF51316">
    <property type="entry name" value="Mss4-like"/>
    <property type="match status" value="1"/>
</dbReference>
<protein>
    <recommendedName>
        <fullName evidence="6">MsrB domain-containing protein</fullName>
    </recommendedName>
</protein>
<dbReference type="InterPro" id="IPR011057">
    <property type="entry name" value="Mss4-like_sf"/>
</dbReference>
<evidence type="ECO:0000256" key="5">
    <source>
        <dbReference type="ARBA" id="ARBA00023002"/>
    </source>
</evidence>
<sequence>MSHSDGADTEPTTINLSSSDWRRRLTSKQFDILRSGGTEPPNSHSYVHFFPKMGFFVCAGCNLPLYSSSAKMQDSGWPAWDKCFYSDVQGSHVSAKATWAGTEVTCSRCKGHLGHVFYGERRTRTNERH</sequence>
<keyword evidence="4" id="KW-0862">Zinc</keyword>
<dbReference type="PANTHER" id="PTHR46081:SF8">
    <property type="entry name" value="PEPTIDE METHIONINE SULFOXIDE REDUCTASE 2"/>
    <property type="match status" value="1"/>
</dbReference>
<gene>
    <name evidence="7" type="ORF">NSCI0253_LOCUS35990</name>
</gene>
<accession>A0A7S1AQ48</accession>
<evidence type="ECO:0000256" key="2">
    <source>
        <dbReference type="ARBA" id="ARBA00007174"/>
    </source>
</evidence>
<dbReference type="InterPro" id="IPR028427">
    <property type="entry name" value="Met_Sox_Rdtase_MsrB"/>
</dbReference>
<evidence type="ECO:0000313" key="7">
    <source>
        <dbReference type="EMBL" id="CAD8861635.1"/>
    </source>
</evidence>
<dbReference type="PANTHER" id="PTHR46081">
    <property type="entry name" value="PEPTIDE METHIONINE SULFOXIDE REDUCTASE 2"/>
    <property type="match status" value="1"/>
</dbReference>
<keyword evidence="3" id="KW-0479">Metal-binding</keyword>
<comment type="similarity">
    <text evidence="2">Belongs to the MsrB Met sulfoxide reductase family.</text>
</comment>
<comment type="cofactor">
    <cofactor evidence="1">
        <name>Zn(2+)</name>
        <dbReference type="ChEBI" id="CHEBI:29105"/>
    </cofactor>
</comment>
<name>A0A7S1AQ48_NOCSC</name>
<evidence type="ECO:0000256" key="4">
    <source>
        <dbReference type="ARBA" id="ARBA00022833"/>
    </source>
</evidence>
<dbReference type="InterPro" id="IPR002579">
    <property type="entry name" value="Met_Sox_Rdtase_MsrB_dom"/>
</dbReference>
<organism evidence="7">
    <name type="scientific">Noctiluca scintillans</name>
    <name type="common">Sea sparkle</name>
    <name type="synonym">Red tide dinoflagellate</name>
    <dbReference type="NCBI Taxonomy" id="2966"/>
    <lineage>
        <taxon>Eukaryota</taxon>
        <taxon>Sar</taxon>
        <taxon>Alveolata</taxon>
        <taxon>Dinophyceae</taxon>
        <taxon>Noctilucales</taxon>
        <taxon>Noctilucaceae</taxon>
        <taxon>Noctiluca</taxon>
    </lineage>
</organism>